<dbReference type="STRING" id="135651.G0P987"/>
<feature type="compositionally biased region" description="Pro residues" evidence="3">
    <location>
        <begin position="660"/>
        <end position="722"/>
    </location>
</feature>
<dbReference type="SUPFAM" id="SSF48464">
    <property type="entry name" value="ENTH/VHS domain"/>
    <property type="match status" value="1"/>
</dbReference>
<feature type="region of interest" description="Disordered" evidence="3">
    <location>
        <begin position="657"/>
        <end position="875"/>
    </location>
</feature>
<dbReference type="InterPro" id="IPR000504">
    <property type="entry name" value="RRM_dom"/>
</dbReference>
<dbReference type="HOGENOM" id="CLU_321893_0_0_1"/>
<evidence type="ECO:0000256" key="3">
    <source>
        <dbReference type="SAM" id="MobiDB-lite"/>
    </source>
</evidence>
<dbReference type="InterPro" id="IPR008942">
    <property type="entry name" value="ENTH_VHS"/>
</dbReference>
<dbReference type="GO" id="GO:0005634">
    <property type="term" value="C:nucleus"/>
    <property type="evidence" value="ECO:0007669"/>
    <property type="project" value="TreeGrafter"/>
</dbReference>
<reference evidence="7" key="1">
    <citation type="submission" date="2011-07" db="EMBL/GenBank/DDBJ databases">
        <authorList>
            <consortium name="Caenorhabditis brenneri Sequencing and Analysis Consortium"/>
            <person name="Wilson R.K."/>
        </authorList>
    </citation>
    <scope>NUCLEOTIDE SEQUENCE [LARGE SCALE GENOMIC DNA]</scope>
    <source>
        <strain evidence="7">PB2801</strain>
    </source>
</reference>
<keyword evidence="7" id="KW-1185">Reference proteome</keyword>
<feature type="domain" description="RRM" evidence="4">
    <location>
        <begin position="497"/>
        <end position="569"/>
    </location>
</feature>
<dbReference type="Pfam" id="PF00076">
    <property type="entry name" value="RRM_1"/>
    <property type="match status" value="1"/>
</dbReference>
<dbReference type="Gene3D" id="1.25.40.90">
    <property type="match status" value="1"/>
</dbReference>
<evidence type="ECO:0000259" key="4">
    <source>
        <dbReference type="PROSITE" id="PS50102"/>
    </source>
</evidence>
<feature type="region of interest" description="Disordered" evidence="3">
    <location>
        <begin position="262"/>
        <end position="298"/>
    </location>
</feature>
<evidence type="ECO:0000313" key="6">
    <source>
        <dbReference type="EMBL" id="EGT48408.1"/>
    </source>
</evidence>
<proteinExistence type="predicted"/>
<dbReference type="OrthoDB" id="79367at2759"/>
<dbReference type="PANTHER" id="PTHR23140">
    <property type="entry name" value="RNA PROCESSING PROTEIN LD23810P"/>
    <property type="match status" value="1"/>
</dbReference>
<dbReference type="InterPro" id="IPR035979">
    <property type="entry name" value="RBD_domain_sf"/>
</dbReference>
<evidence type="ECO:0000256" key="2">
    <source>
        <dbReference type="PROSITE-ProRule" id="PRU00176"/>
    </source>
</evidence>
<evidence type="ECO:0000313" key="7">
    <source>
        <dbReference type="Proteomes" id="UP000008068"/>
    </source>
</evidence>
<dbReference type="GO" id="GO:0003723">
    <property type="term" value="F:RNA binding"/>
    <property type="evidence" value="ECO:0007669"/>
    <property type="project" value="UniProtKB-UniRule"/>
</dbReference>
<feature type="domain" description="CID" evidence="5">
    <location>
        <begin position="1"/>
        <end position="139"/>
    </location>
</feature>
<feature type="compositionally biased region" description="Basic and acidic residues" evidence="3">
    <location>
        <begin position="785"/>
        <end position="875"/>
    </location>
</feature>
<sequence>MDTEVVKKFNTELSTLFDSKNVSKTKIQDISKAAIKAHKQYKHVVFAVEKLITKSKPEQRLTVLYVVDSIIRASRSQLKERDTFGPRFLKQFDKFLDPLLKCGTKEKLRMVRTLNLWMSNKVYTEAEVQPFRDRCKNAGLEIDFEKVEQLVKGKNADMSIYSGSYKKRISSQHKARTPPIPMDDGLLGAGPSSSLKTAPEIPSFVLSEEHVNGTISEREMLEMIQHAGIDPTGILSKDRSLLQQVLQSFVSSLTLKISEVQSEKSKKNGTSLQNVLTKDFEYSDDEEEKEKESEVEEKNTLNHDEIVGLAQSLLNQSAIISKMLEIFKPTVNAFGVPIVPENLIPTSSGVLNLGAPPPNLMTLSQTLPPGFPVSIPNLSSMAPHILNSQNALFLQQRAAQIHAFQGNPAAQRNLLMLGNPLLTPFGLPAGVNLLELQAAQQQALLNEAESPEKKLLDAQNNEAERARKEKEKEKDNKERKKMGLPPVRLGYTVIASRTLWLKKIPTNVQESDLKQAVESCGEASRVKVIGNRACAFITMETRKAANEVVQKLREVSVAKKMVKVYWARSPGMDSDEFTDLWDSNRGVWEIPYDRLPSDLVAFCEGAMLDLESLPDEKKSLYKQNGESVIAIPPPSTQPPPVPQPPPMGFPFHPQMALPGQPRPPGIPSLPPGVPPPMFNLAAPPPPGMPSMPGFPPAPPPPGVGAPQAVPPPSFDPNKPPPMFQQAFNPNAPPPPFGRGAVPLQPFPPRGGMHHAPPPPFRGGRGHGLPPHHFDPPRRGGPFRPENGRGRLMDQSDMWDREREQRGRDGRDRDYDRDRDRSQFDRRRTDDGTRRRSRWENDDRQEDRYGDRRDNRFEDRRDDYRDEYRDGRHEDRNDRREIRYIFVFFQNSGISVYRRRSPRSPDRRTRRSPSYERHEDKEPVMKIEEATVSSTTFDDLKDPAAVSEPAPVESVTSQESESVKPVKQETVADVHEDQTDEVPMDLE</sequence>
<dbReference type="InterPro" id="IPR051485">
    <property type="entry name" value="SR-CTD_assoc_factor"/>
</dbReference>
<feature type="compositionally biased region" description="Basic and acidic residues" evidence="3">
    <location>
        <begin position="902"/>
        <end position="928"/>
    </location>
</feature>
<dbReference type="InterPro" id="IPR012677">
    <property type="entry name" value="Nucleotide-bd_a/b_plait_sf"/>
</dbReference>
<feature type="region of interest" description="Disordered" evidence="3">
    <location>
        <begin position="894"/>
        <end position="986"/>
    </location>
</feature>
<organism evidence="7">
    <name type="scientific">Caenorhabditis brenneri</name>
    <name type="common">Nematode worm</name>
    <dbReference type="NCBI Taxonomy" id="135651"/>
    <lineage>
        <taxon>Eukaryota</taxon>
        <taxon>Metazoa</taxon>
        <taxon>Ecdysozoa</taxon>
        <taxon>Nematoda</taxon>
        <taxon>Chromadorea</taxon>
        <taxon>Rhabditida</taxon>
        <taxon>Rhabditina</taxon>
        <taxon>Rhabditomorpha</taxon>
        <taxon>Rhabditoidea</taxon>
        <taxon>Rhabditidae</taxon>
        <taxon>Peloderinae</taxon>
        <taxon>Caenorhabditis</taxon>
    </lineage>
</organism>
<feature type="compositionally biased region" description="Basic and acidic residues" evidence="3">
    <location>
        <begin position="960"/>
        <end position="976"/>
    </location>
</feature>
<dbReference type="FunCoup" id="G0P987">
    <property type="interactions" value="3360"/>
</dbReference>
<feature type="region of interest" description="Disordered" evidence="3">
    <location>
        <begin position="449"/>
        <end position="481"/>
    </location>
</feature>
<dbReference type="SMART" id="SM00360">
    <property type="entry name" value="RRM"/>
    <property type="match status" value="1"/>
</dbReference>
<feature type="compositionally biased region" description="Acidic residues" evidence="3">
    <location>
        <begin position="977"/>
        <end position="986"/>
    </location>
</feature>
<protein>
    <submittedName>
        <fullName evidence="6">Uncharacterized protein</fullName>
    </submittedName>
</protein>
<feature type="compositionally biased region" description="Basic and acidic residues" evidence="3">
    <location>
        <begin position="450"/>
        <end position="478"/>
    </location>
</feature>
<accession>G0P987</accession>
<dbReference type="CDD" id="cd16983">
    <property type="entry name" value="CID_SCAF8_like"/>
    <property type="match status" value="1"/>
</dbReference>
<dbReference type="AlphaFoldDB" id="G0P987"/>
<evidence type="ECO:0000256" key="1">
    <source>
        <dbReference type="ARBA" id="ARBA00022884"/>
    </source>
</evidence>
<dbReference type="eggNOG" id="KOG0132">
    <property type="taxonomic scope" value="Eukaryota"/>
</dbReference>
<keyword evidence="1 2" id="KW-0694">RNA-binding</keyword>
<dbReference type="Proteomes" id="UP000008068">
    <property type="component" value="Unassembled WGS sequence"/>
</dbReference>
<evidence type="ECO:0000259" key="5">
    <source>
        <dbReference type="PROSITE" id="PS51391"/>
    </source>
</evidence>
<dbReference type="InterPro" id="IPR006569">
    <property type="entry name" value="CID_dom"/>
</dbReference>
<name>G0P987_CAEBE</name>
<dbReference type="Gene3D" id="3.30.70.330">
    <property type="match status" value="1"/>
</dbReference>
<gene>
    <name evidence="6" type="ORF">CAEBREN_29256</name>
</gene>
<dbReference type="Pfam" id="PF04818">
    <property type="entry name" value="CID"/>
    <property type="match status" value="1"/>
</dbReference>
<dbReference type="SUPFAM" id="SSF54928">
    <property type="entry name" value="RNA-binding domain, RBD"/>
    <property type="match status" value="1"/>
</dbReference>
<dbReference type="SMART" id="SM00582">
    <property type="entry name" value="RPR"/>
    <property type="match status" value="1"/>
</dbReference>
<dbReference type="EMBL" id="GL380147">
    <property type="protein sequence ID" value="EGT48408.1"/>
    <property type="molecule type" value="Genomic_DNA"/>
</dbReference>
<dbReference type="PROSITE" id="PS50102">
    <property type="entry name" value="RRM"/>
    <property type="match status" value="1"/>
</dbReference>
<dbReference type="InParanoid" id="G0P987"/>
<dbReference type="PANTHER" id="PTHR23140:SF4">
    <property type="entry name" value="PROTEIN CBR-NRD-1"/>
    <property type="match status" value="1"/>
</dbReference>
<dbReference type="PROSITE" id="PS51391">
    <property type="entry name" value="CID"/>
    <property type="match status" value="1"/>
</dbReference>